<evidence type="ECO:0000313" key="3">
    <source>
        <dbReference type="Proteomes" id="UP000000763"/>
    </source>
</evidence>
<dbReference type="AlphaFoldDB" id="Q5Z5U1"/>
<name>Q5Z5U1_ORYSJ</name>
<evidence type="ECO:0000313" key="2">
    <source>
        <dbReference type="EMBL" id="BAD61999.1"/>
    </source>
</evidence>
<keyword evidence="1" id="KW-0812">Transmembrane</keyword>
<dbReference type="Proteomes" id="UP000000763">
    <property type="component" value="Chromosome 6"/>
</dbReference>
<evidence type="ECO:0000256" key="1">
    <source>
        <dbReference type="SAM" id="Phobius"/>
    </source>
</evidence>
<sequence length="51" mass="5826">MQTLMSVFVIIIGYYTAIDWITDIVIFINILSSLFIIAYSTAIDGQLHHHI</sequence>
<feature type="transmembrane region" description="Helical" evidence="1">
    <location>
        <begin position="20"/>
        <end position="42"/>
    </location>
</feature>
<reference evidence="3" key="2">
    <citation type="journal article" date="2008" name="Nucleic Acids Res.">
        <title>The rice annotation project database (RAP-DB): 2008 update.</title>
        <authorList>
            <consortium name="The rice annotation project (RAP)"/>
        </authorList>
    </citation>
    <scope>GENOME REANNOTATION</scope>
    <source>
        <strain evidence="3">cv. Nipponbare</strain>
    </source>
</reference>
<protein>
    <submittedName>
        <fullName evidence="2">Uncharacterized protein</fullName>
    </submittedName>
</protein>
<keyword evidence="1" id="KW-1133">Transmembrane helix</keyword>
<organism evidence="2 3">
    <name type="scientific">Oryza sativa subsp. japonica</name>
    <name type="common">Rice</name>
    <dbReference type="NCBI Taxonomy" id="39947"/>
    <lineage>
        <taxon>Eukaryota</taxon>
        <taxon>Viridiplantae</taxon>
        <taxon>Streptophyta</taxon>
        <taxon>Embryophyta</taxon>
        <taxon>Tracheophyta</taxon>
        <taxon>Spermatophyta</taxon>
        <taxon>Magnoliopsida</taxon>
        <taxon>Liliopsida</taxon>
        <taxon>Poales</taxon>
        <taxon>Poaceae</taxon>
        <taxon>BOP clade</taxon>
        <taxon>Oryzoideae</taxon>
        <taxon>Oryzeae</taxon>
        <taxon>Oryzinae</taxon>
        <taxon>Oryza</taxon>
        <taxon>Oryza sativa</taxon>
    </lineage>
</organism>
<accession>Q5Z5U1</accession>
<dbReference type="EMBL" id="AP005468">
    <property type="protein sequence ID" value="BAD61999.1"/>
    <property type="molecule type" value="Genomic_DNA"/>
</dbReference>
<keyword evidence="1" id="KW-0472">Membrane</keyword>
<gene>
    <name evidence="2" type="primary">OSJNBa0020P04.43</name>
</gene>
<proteinExistence type="predicted"/>
<reference evidence="3" key="1">
    <citation type="journal article" date="2005" name="Nature">
        <title>The map-based sequence of the rice genome.</title>
        <authorList>
            <consortium name="International rice genome sequencing project (IRGSP)"/>
            <person name="Matsumoto T."/>
            <person name="Wu J."/>
            <person name="Kanamori H."/>
            <person name="Katayose Y."/>
            <person name="Fujisawa M."/>
            <person name="Namiki N."/>
            <person name="Mizuno H."/>
            <person name="Yamamoto K."/>
            <person name="Antonio B.A."/>
            <person name="Baba T."/>
            <person name="Sakata K."/>
            <person name="Nagamura Y."/>
            <person name="Aoki H."/>
            <person name="Arikawa K."/>
            <person name="Arita K."/>
            <person name="Bito T."/>
            <person name="Chiden Y."/>
            <person name="Fujitsuka N."/>
            <person name="Fukunaka R."/>
            <person name="Hamada M."/>
            <person name="Harada C."/>
            <person name="Hayashi A."/>
            <person name="Hijishita S."/>
            <person name="Honda M."/>
            <person name="Hosokawa S."/>
            <person name="Ichikawa Y."/>
            <person name="Idonuma A."/>
            <person name="Iijima M."/>
            <person name="Ikeda M."/>
            <person name="Ikeno M."/>
            <person name="Ito K."/>
            <person name="Ito S."/>
            <person name="Ito T."/>
            <person name="Ito Y."/>
            <person name="Ito Y."/>
            <person name="Iwabuchi A."/>
            <person name="Kamiya K."/>
            <person name="Karasawa W."/>
            <person name="Kurita K."/>
            <person name="Katagiri S."/>
            <person name="Kikuta A."/>
            <person name="Kobayashi H."/>
            <person name="Kobayashi N."/>
            <person name="Machita K."/>
            <person name="Maehara T."/>
            <person name="Masukawa M."/>
            <person name="Mizubayashi T."/>
            <person name="Mukai Y."/>
            <person name="Nagasaki H."/>
            <person name="Nagata Y."/>
            <person name="Naito S."/>
            <person name="Nakashima M."/>
            <person name="Nakama Y."/>
            <person name="Nakamichi Y."/>
            <person name="Nakamura M."/>
            <person name="Meguro A."/>
            <person name="Negishi M."/>
            <person name="Ohta I."/>
            <person name="Ohta T."/>
            <person name="Okamoto M."/>
            <person name="Ono N."/>
            <person name="Saji S."/>
            <person name="Sakaguchi M."/>
            <person name="Sakai K."/>
            <person name="Shibata M."/>
            <person name="Shimokawa T."/>
            <person name="Song J."/>
            <person name="Takazaki Y."/>
            <person name="Terasawa K."/>
            <person name="Tsugane M."/>
            <person name="Tsuji K."/>
            <person name="Ueda S."/>
            <person name="Waki K."/>
            <person name="Yamagata H."/>
            <person name="Yamamoto M."/>
            <person name="Yamamoto S."/>
            <person name="Yamane H."/>
            <person name="Yoshiki S."/>
            <person name="Yoshihara R."/>
            <person name="Yukawa K."/>
            <person name="Zhong H."/>
            <person name="Yano M."/>
            <person name="Yuan Q."/>
            <person name="Ouyang S."/>
            <person name="Liu J."/>
            <person name="Jones K.M."/>
            <person name="Gansberger K."/>
            <person name="Moffat K."/>
            <person name="Hill J."/>
            <person name="Bera J."/>
            <person name="Fadrosh D."/>
            <person name="Jin S."/>
            <person name="Johri S."/>
            <person name="Kim M."/>
            <person name="Overton L."/>
            <person name="Reardon M."/>
            <person name="Tsitrin T."/>
            <person name="Vuong H."/>
            <person name="Weaver B."/>
            <person name="Ciecko A."/>
            <person name="Tallon L."/>
            <person name="Jackson J."/>
            <person name="Pai G."/>
            <person name="Aken S.V."/>
            <person name="Utterback T."/>
            <person name="Reidmuller S."/>
            <person name="Feldblyum T."/>
            <person name="Hsiao J."/>
            <person name="Zismann V."/>
            <person name="Iobst S."/>
            <person name="de Vazeille A.R."/>
            <person name="Buell C.R."/>
            <person name="Ying K."/>
            <person name="Li Y."/>
            <person name="Lu T."/>
            <person name="Huang Y."/>
            <person name="Zhao Q."/>
            <person name="Feng Q."/>
            <person name="Zhang L."/>
            <person name="Zhu J."/>
            <person name="Weng Q."/>
            <person name="Mu J."/>
            <person name="Lu Y."/>
            <person name="Fan D."/>
            <person name="Liu Y."/>
            <person name="Guan J."/>
            <person name="Zhang Y."/>
            <person name="Yu S."/>
            <person name="Liu X."/>
            <person name="Zhang Y."/>
            <person name="Hong G."/>
            <person name="Han B."/>
            <person name="Choisne N."/>
            <person name="Demange N."/>
            <person name="Orjeda G."/>
            <person name="Samain S."/>
            <person name="Cattolico L."/>
            <person name="Pelletier E."/>
            <person name="Couloux A."/>
            <person name="Segurens B."/>
            <person name="Wincker P."/>
            <person name="D'Hont A."/>
            <person name="Scarpelli C."/>
            <person name="Weissenbach J."/>
            <person name="Salanoubat M."/>
            <person name="Quetier F."/>
            <person name="Yu Y."/>
            <person name="Kim H.R."/>
            <person name="Rambo T."/>
            <person name="Currie J."/>
            <person name="Collura K."/>
            <person name="Luo M."/>
            <person name="Yang T."/>
            <person name="Ammiraju J.S.S."/>
            <person name="Engler F."/>
            <person name="Soderlund C."/>
            <person name="Wing R.A."/>
            <person name="Palmer L.E."/>
            <person name="de la Bastide M."/>
            <person name="Spiegel L."/>
            <person name="Nascimento L."/>
            <person name="Zutavern T."/>
            <person name="O'Shaughnessy A."/>
            <person name="Dike S."/>
            <person name="Dedhia N."/>
            <person name="Preston R."/>
            <person name="Balija V."/>
            <person name="McCombie W.R."/>
            <person name="Chow T."/>
            <person name="Chen H."/>
            <person name="Chung M."/>
            <person name="Chen C."/>
            <person name="Shaw J."/>
            <person name="Wu H."/>
            <person name="Hsiao K."/>
            <person name="Chao Y."/>
            <person name="Chu M."/>
            <person name="Cheng C."/>
            <person name="Hour A."/>
            <person name="Lee P."/>
            <person name="Lin S."/>
            <person name="Lin Y."/>
            <person name="Liou J."/>
            <person name="Liu S."/>
            <person name="Hsing Y."/>
            <person name="Raghuvanshi S."/>
            <person name="Mohanty A."/>
            <person name="Bharti A.K."/>
            <person name="Gaur A."/>
            <person name="Gupta V."/>
            <person name="Kumar D."/>
            <person name="Ravi V."/>
            <person name="Vij S."/>
            <person name="Kapur A."/>
            <person name="Khurana P."/>
            <person name="Khurana P."/>
            <person name="Khurana J.P."/>
            <person name="Tyagi A.K."/>
            <person name="Gaikwad K."/>
            <person name="Singh A."/>
            <person name="Dalal V."/>
            <person name="Srivastava S."/>
            <person name="Dixit A."/>
            <person name="Pal A.K."/>
            <person name="Ghazi I.A."/>
            <person name="Yadav M."/>
            <person name="Pandit A."/>
            <person name="Bhargava A."/>
            <person name="Sureshbabu K."/>
            <person name="Batra K."/>
            <person name="Sharma T.R."/>
            <person name="Mohapatra T."/>
            <person name="Singh N.K."/>
            <person name="Messing J."/>
            <person name="Nelson A.B."/>
            <person name="Fuks G."/>
            <person name="Kavchok S."/>
            <person name="Keizer G."/>
            <person name="Linton E."/>
            <person name="Llaca V."/>
            <person name="Song R."/>
            <person name="Tanyolac B."/>
            <person name="Young S."/>
            <person name="Ho-Il K."/>
            <person name="Hahn J.H."/>
            <person name="Sangsakoo G."/>
            <person name="Vanavichit A."/>
            <person name="de Mattos Luiz.A.T."/>
            <person name="Zimmer P.D."/>
            <person name="Malone G."/>
            <person name="Dellagostin O."/>
            <person name="de Oliveira A.C."/>
            <person name="Bevan M."/>
            <person name="Bancroft I."/>
            <person name="Minx P."/>
            <person name="Cordum H."/>
            <person name="Wilson R."/>
            <person name="Cheng Z."/>
            <person name="Jin W."/>
            <person name="Jiang J."/>
            <person name="Leong S.A."/>
            <person name="Iwama H."/>
            <person name="Gojobori T."/>
            <person name="Itoh T."/>
            <person name="Niimura Y."/>
            <person name="Fujii Y."/>
            <person name="Habara T."/>
            <person name="Sakai H."/>
            <person name="Sato Y."/>
            <person name="Wilson G."/>
            <person name="Kumar K."/>
            <person name="McCouch S."/>
            <person name="Juretic N."/>
            <person name="Hoen D."/>
            <person name="Wright S."/>
            <person name="Bruskiewich R."/>
            <person name="Bureau T."/>
            <person name="Miyao A."/>
            <person name="Hirochika H."/>
            <person name="Nishikawa T."/>
            <person name="Kadowaki K."/>
            <person name="Sugiura M."/>
            <person name="Burr B."/>
            <person name="Sasaki T."/>
        </authorList>
    </citation>
    <scope>NUCLEOTIDE SEQUENCE [LARGE SCALE GENOMIC DNA]</scope>
    <source>
        <strain evidence="3">cv. Nipponbare</strain>
    </source>
</reference>